<evidence type="ECO:0000313" key="5">
    <source>
        <dbReference type="Proteomes" id="UP000199421"/>
    </source>
</evidence>
<accession>A0A1H7R844</accession>
<dbReference type="RefSeq" id="WP_093325556.1">
    <property type="nucleotide sequence ID" value="NZ_FOAF01000002.1"/>
</dbReference>
<dbReference type="InterPro" id="IPR036452">
    <property type="entry name" value="Ribo_hydro-like"/>
</dbReference>
<reference evidence="5" key="1">
    <citation type="submission" date="2016-10" db="EMBL/GenBank/DDBJ databases">
        <authorList>
            <person name="Varghese N."/>
            <person name="Submissions S."/>
        </authorList>
    </citation>
    <scope>NUCLEOTIDE SEQUENCE [LARGE SCALE GENOMIC DNA]</scope>
    <source>
        <strain evidence="5">DSM 18733</strain>
    </source>
</reference>
<feature type="domain" description="DUF5060" evidence="3">
    <location>
        <begin position="291"/>
        <end position="357"/>
    </location>
</feature>
<evidence type="ECO:0000259" key="3">
    <source>
        <dbReference type="Pfam" id="PF16586"/>
    </source>
</evidence>
<dbReference type="STRING" id="407022.SAMN05661044_02884"/>
<dbReference type="GO" id="GO:0016799">
    <property type="term" value="F:hydrolase activity, hydrolyzing N-glycosyl compounds"/>
    <property type="evidence" value="ECO:0007669"/>
    <property type="project" value="InterPro"/>
</dbReference>
<feature type="signal peptide" evidence="1">
    <location>
        <begin position="1"/>
        <end position="19"/>
    </location>
</feature>
<dbReference type="InterPro" id="IPR011483">
    <property type="entry name" value="Sde182_NH-like"/>
</dbReference>
<sequence>MKKSLLIYFILIVPYTLTAQQPTPIKPRILISTDIGGTDPDDNQSMAHFLMYSHLFENEGLVSSPSYGHGTKQHILDMIDLYEKDLPQLKQHQQGYPSPDALRAICKQGRHGAAPFVGYTSSTEGSDWIIRCAKKKAKQPLWVLVWGGLDDLAQALHDAPEIQNKIKVYWIGGPNKKWSANSYAYIVKNFPNLWFIESNGSYNGFFSDNKAPDSLKNANYYNCYIQEAGYLGKDFKNYYKGVIKMGDTPSLLYMMDGDPNDPLKESWGGSFEKFDRSPRIIYNRNTTLTDTVTVYSVVELHFKGPEINIHPDSACFTMTVQAGIGEQKWDGFYLGKSNYAIKYCPKQTETLSYTITSEIPGFEEQHGQLVVDNVWPGKSRPYDYQLGENWFTDKQDTELFDDTQQGGKTVLKWRNDVLLDWGKRWRWLQAEN</sequence>
<dbReference type="SUPFAM" id="SSF53590">
    <property type="entry name" value="Nucleoside hydrolase"/>
    <property type="match status" value="1"/>
</dbReference>
<protein>
    <submittedName>
        <fullName evidence="4">Uncharacterized protein</fullName>
    </submittedName>
</protein>
<dbReference type="EMBL" id="FOAF01000002">
    <property type="protein sequence ID" value="SEL56456.1"/>
    <property type="molecule type" value="Genomic_DNA"/>
</dbReference>
<keyword evidence="5" id="KW-1185">Reference proteome</keyword>
<dbReference type="Pfam" id="PF16586">
    <property type="entry name" value="DUF5060"/>
    <property type="match status" value="1"/>
</dbReference>
<feature type="chain" id="PRO_5011565135" evidence="1">
    <location>
        <begin position="20"/>
        <end position="432"/>
    </location>
</feature>
<dbReference type="AlphaFoldDB" id="A0A1H7R844"/>
<dbReference type="OrthoDB" id="253051at2"/>
<gene>
    <name evidence="4" type="ORF">SAMN05661044_02884</name>
</gene>
<evidence type="ECO:0000256" key="1">
    <source>
        <dbReference type="SAM" id="SignalP"/>
    </source>
</evidence>
<evidence type="ECO:0000259" key="2">
    <source>
        <dbReference type="Pfam" id="PF07632"/>
    </source>
</evidence>
<dbReference type="Gene3D" id="3.90.245.10">
    <property type="entry name" value="Ribonucleoside hydrolase-like"/>
    <property type="match status" value="1"/>
</dbReference>
<evidence type="ECO:0000313" key="4">
    <source>
        <dbReference type="EMBL" id="SEL56456.1"/>
    </source>
</evidence>
<organism evidence="4 5">
    <name type="scientific">Olivibacter domesticus</name>
    <name type="common">Pseudosphingobacterium domesticum</name>
    <dbReference type="NCBI Taxonomy" id="407022"/>
    <lineage>
        <taxon>Bacteria</taxon>
        <taxon>Pseudomonadati</taxon>
        <taxon>Bacteroidota</taxon>
        <taxon>Sphingobacteriia</taxon>
        <taxon>Sphingobacteriales</taxon>
        <taxon>Sphingobacteriaceae</taxon>
        <taxon>Olivibacter</taxon>
    </lineage>
</organism>
<dbReference type="Proteomes" id="UP000199421">
    <property type="component" value="Unassembled WGS sequence"/>
</dbReference>
<keyword evidence="1" id="KW-0732">Signal</keyword>
<feature type="domain" description="Cellulose-binding Sde182 nucleoside hydrolase-like" evidence="2">
    <location>
        <begin position="28"/>
        <end position="271"/>
    </location>
</feature>
<name>A0A1H7R844_OLID1</name>
<dbReference type="InterPro" id="IPR032260">
    <property type="entry name" value="DUF5060"/>
</dbReference>
<proteinExistence type="predicted"/>
<dbReference type="Pfam" id="PF07632">
    <property type="entry name" value="Sde182_NH-like"/>
    <property type="match status" value="1"/>
</dbReference>